<name>A0A644WYS0_9ZZZZ</name>
<comment type="caution">
    <text evidence="2">The sequence shown here is derived from an EMBL/GenBank/DDBJ whole genome shotgun (WGS) entry which is preliminary data.</text>
</comment>
<proteinExistence type="predicted"/>
<dbReference type="EMBL" id="VSSQ01001471">
    <property type="protein sequence ID" value="MPM08618.1"/>
    <property type="molecule type" value="Genomic_DNA"/>
</dbReference>
<gene>
    <name evidence="2" type="ORF">SDC9_54932</name>
</gene>
<protein>
    <submittedName>
        <fullName evidence="2">Uncharacterized protein</fullName>
    </submittedName>
</protein>
<reference evidence="2" key="1">
    <citation type="submission" date="2019-08" db="EMBL/GenBank/DDBJ databases">
        <authorList>
            <person name="Kucharzyk K."/>
            <person name="Murdoch R.W."/>
            <person name="Higgins S."/>
            <person name="Loffler F."/>
        </authorList>
    </citation>
    <scope>NUCLEOTIDE SEQUENCE</scope>
</reference>
<sequence>MLPEHGGGDSAAALYNSMSSRAGTDFDTGGDDRRMSPAGLRIKEGGRACEPGTEKIGTLLP</sequence>
<feature type="region of interest" description="Disordered" evidence="1">
    <location>
        <begin position="21"/>
        <end position="61"/>
    </location>
</feature>
<dbReference type="AlphaFoldDB" id="A0A644WYS0"/>
<accession>A0A644WYS0</accession>
<evidence type="ECO:0000256" key="1">
    <source>
        <dbReference type="SAM" id="MobiDB-lite"/>
    </source>
</evidence>
<feature type="compositionally biased region" description="Basic and acidic residues" evidence="1">
    <location>
        <begin position="30"/>
        <end position="47"/>
    </location>
</feature>
<organism evidence="2">
    <name type="scientific">bioreactor metagenome</name>
    <dbReference type="NCBI Taxonomy" id="1076179"/>
    <lineage>
        <taxon>unclassified sequences</taxon>
        <taxon>metagenomes</taxon>
        <taxon>ecological metagenomes</taxon>
    </lineage>
</organism>
<evidence type="ECO:0000313" key="2">
    <source>
        <dbReference type="EMBL" id="MPM08618.1"/>
    </source>
</evidence>